<dbReference type="AlphaFoldDB" id="A0ABC9DYW6"/>
<organism evidence="2 3">
    <name type="scientific">Urochloa decumbens</name>
    <dbReference type="NCBI Taxonomy" id="240449"/>
    <lineage>
        <taxon>Eukaryota</taxon>
        <taxon>Viridiplantae</taxon>
        <taxon>Streptophyta</taxon>
        <taxon>Embryophyta</taxon>
        <taxon>Tracheophyta</taxon>
        <taxon>Spermatophyta</taxon>
        <taxon>Magnoliopsida</taxon>
        <taxon>Liliopsida</taxon>
        <taxon>Poales</taxon>
        <taxon>Poaceae</taxon>
        <taxon>PACMAD clade</taxon>
        <taxon>Panicoideae</taxon>
        <taxon>Panicodae</taxon>
        <taxon>Paniceae</taxon>
        <taxon>Melinidinae</taxon>
        <taxon>Urochloa</taxon>
    </lineage>
</organism>
<keyword evidence="3" id="KW-1185">Reference proteome</keyword>
<protein>
    <recommendedName>
        <fullName evidence="1">DUF1618 domain-containing protein</fullName>
    </recommendedName>
</protein>
<dbReference type="InterPro" id="IPR011676">
    <property type="entry name" value="DUF1618"/>
</dbReference>
<evidence type="ECO:0000313" key="2">
    <source>
        <dbReference type="EMBL" id="CAL5047491.1"/>
    </source>
</evidence>
<feature type="domain" description="DUF1618" evidence="1">
    <location>
        <begin position="213"/>
        <end position="347"/>
    </location>
</feature>
<evidence type="ECO:0000313" key="3">
    <source>
        <dbReference type="Proteomes" id="UP001497457"/>
    </source>
</evidence>
<proteinExistence type="predicted"/>
<accession>A0ABC9DYW6</accession>
<dbReference type="Pfam" id="PF07762">
    <property type="entry name" value="DUF1618"/>
    <property type="match status" value="1"/>
</dbReference>
<dbReference type="EMBL" id="OZ075145">
    <property type="protein sequence ID" value="CAL5047491.1"/>
    <property type="molecule type" value="Genomic_DNA"/>
</dbReference>
<sequence length="497" mass="54783">MSAAWPWVILGRIPRIVSIPSDVEADEAVFKAADFSIRVAPPPQVAAVTVGPLAHPDPNEPDKYPYILAAGPDCLLLNFAVAPLTGVDSAVSAQDRAYLVVARGFRAGGGAQAQQQGHAAVPVGEPIPVRGRDDVPMPAGYKALRSVGLVASYDGRYTVAELVVYNGADRASLLRFRSGDDRWTRTDLSFPLAAEHSDWVPYGVVAQKETLWWFDLSWGLLSCDISVDDPVLLFHKLPEDRGVWTVHMPLQPDTHRCVTVSHRELRYVEIIRENGGGGGGDKEAAAATVSMWTRRRIAADPAGWEWQKNYAVSFEEIWNDGTYEDTGLARKVPVLSAVCPSNPDLVYFSLERWLFGVDVPKHKVMEVADEPHELVNLPFLQTSASCRYVHAWNVPPRVAKDLGLVGFSSSDEDGDQAEELDEEELYKLGLKVAMGMDPSTLKSQVEKFSEGPKIPSPEREVMNQLRPPFNFCLTDKDADEDLMKIEGPVMKKPRLGD</sequence>
<dbReference type="Proteomes" id="UP001497457">
    <property type="component" value="Chromosome 35b"/>
</dbReference>
<gene>
    <name evidence="2" type="ORF">URODEC1_LOCUS89958</name>
</gene>
<dbReference type="PANTHER" id="PTHR33086:SF73">
    <property type="entry name" value="OS01G0245901 PROTEIN"/>
    <property type="match status" value="1"/>
</dbReference>
<dbReference type="PANTHER" id="PTHR33086">
    <property type="entry name" value="OS05G0468200 PROTEIN-RELATED"/>
    <property type="match status" value="1"/>
</dbReference>
<reference evidence="2" key="1">
    <citation type="submission" date="2024-10" db="EMBL/GenBank/DDBJ databases">
        <authorList>
            <person name="Ryan C."/>
        </authorList>
    </citation>
    <scope>NUCLEOTIDE SEQUENCE [LARGE SCALE GENOMIC DNA]</scope>
</reference>
<name>A0ABC9DYW6_9POAL</name>
<evidence type="ECO:0000259" key="1">
    <source>
        <dbReference type="Pfam" id="PF07762"/>
    </source>
</evidence>